<keyword evidence="2" id="KW-1185">Reference proteome</keyword>
<dbReference type="EMBL" id="JAULSV010000007">
    <property type="protein sequence ID" value="KAK0639402.1"/>
    <property type="molecule type" value="Genomic_DNA"/>
</dbReference>
<organism evidence="1 2">
    <name type="scientific">Cercophora newfieldiana</name>
    <dbReference type="NCBI Taxonomy" id="92897"/>
    <lineage>
        <taxon>Eukaryota</taxon>
        <taxon>Fungi</taxon>
        <taxon>Dikarya</taxon>
        <taxon>Ascomycota</taxon>
        <taxon>Pezizomycotina</taxon>
        <taxon>Sordariomycetes</taxon>
        <taxon>Sordariomycetidae</taxon>
        <taxon>Sordariales</taxon>
        <taxon>Lasiosphaeriaceae</taxon>
        <taxon>Cercophora</taxon>
    </lineage>
</organism>
<evidence type="ECO:0000313" key="1">
    <source>
        <dbReference type="EMBL" id="KAK0639402.1"/>
    </source>
</evidence>
<proteinExistence type="predicted"/>
<sequence>MTNKYTITITNGSGAKETYALFNQVPQVTGLDQGMIWSNVVVTQNAAPGQQVTFEIVNDYHAIVGQQRQSDDGTFSVGSQGSVPVSLGQVQADGTVVPGTTLSMVVEDDTPQFAATPLPNSSAPNSFEIQTGDFDAATAKHEGYIIGLGPAKVGGHIHGPSATFTPEPRTTYQIHPTNTYYVAAGSYVQGALIDVTHLSSQTAVVDFTKQTDYEIFHSDHGVLAIQVDSD</sequence>
<accession>A0AA39XU04</accession>
<protein>
    <submittedName>
        <fullName evidence="1">Uncharacterized protein</fullName>
    </submittedName>
</protein>
<evidence type="ECO:0000313" key="2">
    <source>
        <dbReference type="Proteomes" id="UP001174936"/>
    </source>
</evidence>
<comment type="caution">
    <text evidence="1">The sequence shown here is derived from an EMBL/GenBank/DDBJ whole genome shotgun (WGS) entry which is preliminary data.</text>
</comment>
<name>A0AA39XU04_9PEZI</name>
<gene>
    <name evidence="1" type="ORF">B0T16DRAFT_337135</name>
</gene>
<dbReference type="AlphaFoldDB" id="A0AA39XU04"/>
<dbReference type="Proteomes" id="UP001174936">
    <property type="component" value="Unassembled WGS sequence"/>
</dbReference>
<reference evidence="1" key="1">
    <citation type="submission" date="2023-06" db="EMBL/GenBank/DDBJ databases">
        <title>Genome-scale phylogeny and comparative genomics of the fungal order Sordariales.</title>
        <authorList>
            <consortium name="Lawrence Berkeley National Laboratory"/>
            <person name="Hensen N."/>
            <person name="Bonometti L."/>
            <person name="Westerberg I."/>
            <person name="Brannstrom I.O."/>
            <person name="Guillou S."/>
            <person name="Cros-Aarteil S."/>
            <person name="Calhoun S."/>
            <person name="Haridas S."/>
            <person name="Kuo A."/>
            <person name="Mondo S."/>
            <person name="Pangilinan J."/>
            <person name="Riley R."/>
            <person name="Labutti K."/>
            <person name="Andreopoulos B."/>
            <person name="Lipzen A."/>
            <person name="Chen C."/>
            <person name="Yanf M."/>
            <person name="Daum C."/>
            <person name="Ng V."/>
            <person name="Clum A."/>
            <person name="Steindorff A."/>
            <person name="Ohm R."/>
            <person name="Martin F."/>
            <person name="Silar P."/>
            <person name="Natvig D."/>
            <person name="Lalanne C."/>
            <person name="Gautier V."/>
            <person name="Ament-Velasquez S.L."/>
            <person name="Kruys A."/>
            <person name="Hutchinson M.I."/>
            <person name="Powell A.J."/>
            <person name="Barry K."/>
            <person name="Miller A.N."/>
            <person name="Grigoriev I.V."/>
            <person name="Debuchy R."/>
            <person name="Gladieux P."/>
            <person name="Thoren M.H."/>
            <person name="Johannesson H."/>
        </authorList>
    </citation>
    <scope>NUCLEOTIDE SEQUENCE</scope>
    <source>
        <strain evidence="1">SMH2532-1</strain>
    </source>
</reference>